<dbReference type="AlphaFoldDB" id="A0A7Y6DYX3"/>
<proteinExistence type="predicted"/>
<organism evidence="1 2">
    <name type="scientific">Cellulomonas humilata</name>
    <dbReference type="NCBI Taxonomy" id="144055"/>
    <lineage>
        <taxon>Bacteria</taxon>
        <taxon>Bacillati</taxon>
        <taxon>Actinomycetota</taxon>
        <taxon>Actinomycetes</taxon>
        <taxon>Micrococcales</taxon>
        <taxon>Cellulomonadaceae</taxon>
        <taxon>Cellulomonas</taxon>
    </lineage>
</organism>
<keyword evidence="2" id="KW-1185">Reference proteome</keyword>
<sequence length="110" mass="12328">MVFEHQVSAEIRFLTDGRMYEPVGRRAGDFIAVFGELQSGPHRRPGAVHMFHARCLRPDGDEVIAEANLDHPADPELIDETEFMVLLFALERGDVPPGTLITSLGRVMER</sequence>
<accession>A0A7Y6DYX3</accession>
<evidence type="ECO:0000313" key="2">
    <source>
        <dbReference type="Proteomes" id="UP000565724"/>
    </source>
</evidence>
<gene>
    <name evidence="1" type="ORF">HP550_17635</name>
</gene>
<dbReference type="RefSeq" id="WP_175348990.1">
    <property type="nucleotide sequence ID" value="NZ_JABMCI010000070.1"/>
</dbReference>
<dbReference type="Proteomes" id="UP000565724">
    <property type="component" value="Unassembled WGS sequence"/>
</dbReference>
<evidence type="ECO:0000313" key="1">
    <source>
        <dbReference type="EMBL" id="NUU19073.1"/>
    </source>
</evidence>
<reference evidence="1 2" key="1">
    <citation type="submission" date="2020-05" db="EMBL/GenBank/DDBJ databases">
        <title>Genome Sequencing of Type Strains.</title>
        <authorList>
            <person name="Lemaire J.F."/>
            <person name="Inderbitzin P."/>
            <person name="Gregorio O.A."/>
            <person name="Collins S.B."/>
            <person name="Wespe N."/>
            <person name="Knight-Connoni V."/>
        </authorList>
    </citation>
    <scope>NUCLEOTIDE SEQUENCE [LARGE SCALE GENOMIC DNA]</scope>
    <source>
        <strain evidence="1 2">ATCC 25174</strain>
    </source>
</reference>
<name>A0A7Y6DYX3_9CELL</name>
<comment type="caution">
    <text evidence="1">The sequence shown here is derived from an EMBL/GenBank/DDBJ whole genome shotgun (WGS) entry which is preliminary data.</text>
</comment>
<dbReference type="EMBL" id="JABMCI010000070">
    <property type="protein sequence ID" value="NUU19073.1"/>
    <property type="molecule type" value="Genomic_DNA"/>
</dbReference>
<protein>
    <submittedName>
        <fullName evidence="1">Uncharacterized protein</fullName>
    </submittedName>
</protein>